<accession>A0A7V2ZIL0</accession>
<organism evidence="1">
    <name type="scientific">Ignavibacterium album</name>
    <dbReference type="NCBI Taxonomy" id="591197"/>
    <lineage>
        <taxon>Bacteria</taxon>
        <taxon>Pseudomonadati</taxon>
        <taxon>Ignavibacteriota</taxon>
        <taxon>Ignavibacteria</taxon>
        <taxon>Ignavibacteriales</taxon>
        <taxon>Ignavibacteriaceae</taxon>
        <taxon>Ignavibacterium</taxon>
    </lineage>
</organism>
<sequence>MNTNIIDQTTNQNSNNQNLTHYYTVMSMGHYKVIGNTYHWVTSNTRSEYISMGWHRGNINRQILQEMDSFIDYAPYDKWSKNAEYSHSWGADGEVDMIWMVYRNIDNDLPNPGYTAYQLGFGGIYWDPISNSWKYSRYSGEASLGYGGILSVDNGARAIDLGGYGLVSGLTMMMGYNGLGYVKNVLIHEFGHHLLGGTEMHFSNAGLWGMLGGYGSRSQMVNSWERHRLGWINPMQFNYNPLLPVALQDFITTGQALRILIPGSNPPKYYYLENHQRLSLFDNMDLTNDGKGIYVLYQPANDELSMSFPTQKEEHCGQKSLV</sequence>
<evidence type="ECO:0000313" key="1">
    <source>
        <dbReference type="EMBL" id="HFI90640.1"/>
    </source>
</evidence>
<comment type="caution">
    <text evidence="1">The sequence shown here is derived from an EMBL/GenBank/DDBJ whole genome shotgun (WGS) entry which is preliminary data.</text>
</comment>
<name>A0A7V2ZIL0_9BACT</name>
<dbReference type="EMBL" id="DSUJ01000008">
    <property type="protein sequence ID" value="HFI90640.1"/>
    <property type="molecule type" value="Genomic_DNA"/>
</dbReference>
<protein>
    <submittedName>
        <fullName evidence="1">Uncharacterized protein</fullName>
    </submittedName>
</protein>
<proteinExistence type="predicted"/>
<dbReference type="AlphaFoldDB" id="A0A7V2ZIL0"/>
<gene>
    <name evidence="1" type="ORF">ENS31_03790</name>
</gene>
<reference evidence="1" key="1">
    <citation type="journal article" date="2020" name="mSystems">
        <title>Genome- and Community-Level Interaction Insights into Carbon Utilization and Element Cycling Functions of Hydrothermarchaeota in Hydrothermal Sediment.</title>
        <authorList>
            <person name="Zhou Z."/>
            <person name="Liu Y."/>
            <person name="Xu W."/>
            <person name="Pan J."/>
            <person name="Luo Z.H."/>
            <person name="Li M."/>
        </authorList>
    </citation>
    <scope>NUCLEOTIDE SEQUENCE [LARGE SCALE GENOMIC DNA]</scope>
    <source>
        <strain evidence="1">SpSt-479</strain>
    </source>
</reference>